<protein>
    <submittedName>
        <fullName evidence="2">N-acetylmuramic acid/N-acetylglucosamine kinase</fullName>
        <ecNumber evidence="2">2.7.1.-</ecNumber>
    </submittedName>
</protein>
<reference evidence="2" key="1">
    <citation type="submission" date="2019-08" db="EMBL/GenBank/DDBJ databases">
        <authorList>
            <person name="Kucharzyk K."/>
            <person name="Murdoch R.W."/>
            <person name="Higgins S."/>
            <person name="Loffler F."/>
        </authorList>
    </citation>
    <scope>NUCLEOTIDE SEQUENCE</scope>
</reference>
<dbReference type="GO" id="GO:0016301">
    <property type="term" value="F:kinase activity"/>
    <property type="evidence" value="ECO:0007669"/>
    <property type="project" value="UniProtKB-KW"/>
</dbReference>
<dbReference type="SUPFAM" id="SSF53067">
    <property type="entry name" value="Actin-like ATPase domain"/>
    <property type="match status" value="2"/>
</dbReference>
<accession>A0A645BK09</accession>
<dbReference type="EMBL" id="VSSQ01020515">
    <property type="protein sequence ID" value="MPM65438.1"/>
    <property type="molecule type" value="Genomic_DNA"/>
</dbReference>
<dbReference type="AlphaFoldDB" id="A0A645BK09"/>
<keyword evidence="2" id="KW-0808">Transferase</keyword>
<dbReference type="InterPro" id="IPR002731">
    <property type="entry name" value="ATPase_BadF"/>
</dbReference>
<name>A0A645BK09_9ZZZZ</name>
<evidence type="ECO:0000259" key="1">
    <source>
        <dbReference type="Pfam" id="PF01869"/>
    </source>
</evidence>
<proteinExistence type="predicted"/>
<evidence type="ECO:0000313" key="2">
    <source>
        <dbReference type="EMBL" id="MPM65438.1"/>
    </source>
</evidence>
<dbReference type="Pfam" id="PF01869">
    <property type="entry name" value="BcrAD_BadFG"/>
    <property type="match status" value="1"/>
</dbReference>
<organism evidence="2">
    <name type="scientific">bioreactor metagenome</name>
    <dbReference type="NCBI Taxonomy" id="1076179"/>
    <lineage>
        <taxon>unclassified sequences</taxon>
        <taxon>metagenomes</taxon>
        <taxon>ecological metagenomes</taxon>
    </lineage>
</organism>
<dbReference type="InterPro" id="IPR052519">
    <property type="entry name" value="Euk-type_GlcNAc_Kinase"/>
</dbReference>
<dbReference type="CDD" id="cd24007">
    <property type="entry name" value="ASKHA_NBD_eukNAGK-like"/>
    <property type="match status" value="1"/>
</dbReference>
<dbReference type="EC" id="2.7.1.-" evidence="2"/>
<gene>
    <name evidence="2" type="primary">murK_6</name>
    <name evidence="2" type="ORF">SDC9_112334</name>
</gene>
<keyword evidence="2" id="KW-0418">Kinase</keyword>
<dbReference type="InterPro" id="IPR043129">
    <property type="entry name" value="ATPase_NBD"/>
</dbReference>
<dbReference type="PANTHER" id="PTHR43190">
    <property type="entry name" value="N-ACETYL-D-GLUCOSAMINE KINASE"/>
    <property type="match status" value="1"/>
</dbReference>
<dbReference type="PANTHER" id="PTHR43190:SF3">
    <property type="entry name" value="N-ACETYL-D-GLUCOSAMINE KINASE"/>
    <property type="match status" value="1"/>
</dbReference>
<feature type="domain" description="ATPase BadF/BadG/BcrA/BcrD type" evidence="1">
    <location>
        <begin position="8"/>
        <end position="291"/>
    </location>
</feature>
<dbReference type="Gene3D" id="3.30.420.40">
    <property type="match status" value="2"/>
</dbReference>
<sequence length="316" mass="33437">MNQNIFMGIDGGGTKTDIAIVSDSGKAIAKKSFAGSNPNDSGLDNACQSLQNYIKDILSGSELSETDITACFAGISGASTGRNLIKLNDFLHIVLPQTLLKIGSDAHNCISCGIYHNNGCCMIAGTGSSAFARKGEKLFQCGGWGYLVDDAGSGFSIGRDGLCAAFRARDGRGEKTVLAKLLDERYGAPFSMKLDEFYKGGKSAVAAVAPIVFMARSLGDTVAVAIIDKAVDEIKLHISVLKSYFPDEECRVVLCGGMFRDKDVIPVMLQKLIGEGIELINPIAPPVFGAVAEAMNITGIKAGKREEEAFMNSISI</sequence>
<comment type="caution">
    <text evidence="2">The sequence shown here is derived from an EMBL/GenBank/DDBJ whole genome shotgun (WGS) entry which is preliminary data.</text>
</comment>